<dbReference type="Pfam" id="PF01220">
    <property type="entry name" value="DHquinase_II"/>
    <property type="match status" value="1"/>
</dbReference>
<protein>
    <recommendedName>
        <fullName evidence="5 7">3-dehydroquinate dehydratase</fullName>
        <shortName evidence="7">3-dehydroquinase</shortName>
        <ecNumber evidence="5 7">4.2.1.10</ecNumber>
    </recommendedName>
    <alternativeName>
        <fullName evidence="7">Type II DHQase</fullName>
    </alternativeName>
</protein>
<accession>A0ABW5UXQ7</accession>
<feature type="binding site" evidence="7">
    <location>
        <position position="110"/>
    </location>
    <ligand>
        <name>substrate</name>
    </ligand>
</feature>
<evidence type="ECO:0000256" key="4">
    <source>
        <dbReference type="ARBA" id="ARBA00011193"/>
    </source>
</evidence>
<feature type="binding site" evidence="7">
    <location>
        <position position="86"/>
    </location>
    <ligand>
        <name>substrate</name>
    </ligand>
</feature>
<proteinExistence type="inferred from homology"/>
<keyword evidence="6 7" id="KW-0456">Lyase</keyword>
<comment type="subunit">
    <text evidence="4 7">Homododecamer.</text>
</comment>
<organism evidence="8 9">
    <name type="scientific">Gulosibacter faecalis</name>
    <dbReference type="NCBI Taxonomy" id="272240"/>
    <lineage>
        <taxon>Bacteria</taxon>
        <taxon>Bacillati</taxon>
        <taxon>Actinomycetota</taxon>
        <taxon>Actinomycetes</taxon>
        <taxon>Micrococcales</taxon>
        <taxon>Microbacteriaceae</taxon>
        <taxon>Gulosibacter</taxon>
    </lineage>
</organism>
<dbReference type="PANTHER" id="PTHR21272">
    <property type="entry name" value="CATABOLIC 3-DEHYDROQUINASE"/>
    <property type="match status" value="1"/>
</dbReference>
<gene>
    <name evidence="7 8" type="primary">aroQ</name>
    <name evidence="8" type="ORF">ACFSW7_08805</name>
</gene>
<evidence type="ECO:0000256" key="3">
    <source>
        <dbReference type="ARBA" id="ARBA00011037"/>
    </source>
</evidence>
<feature type="binding site" evidence="7">
    <location>
        <position position="79"/>
    </location>
    <ligand>
        <name>substrate</name>
    </ligand>
</feature>
<feature type="site" description="Transition state stabilizer" evidence="7">
    <location>
        <position position="17"/>
    </location>
</feature>
<feature type="active site" description="Proton acceptor" evidence="7">
    <location>
        <position position="22"/>
    </location>
</feature>
<comment type="pathway">
    <text evidence="2 7">Metabolic intermediate biosynthesis; chorismate biosynthesis; chorismate from D-erythrose 4-phosphate and phosphoenolpyruvate: step 3/7.</text>
</comment>
<dbReference type="GO" id="GO:0003855">
    <property type="term" value="F:3-dehydroquinate dehydratase activity"/>
    <property type="evidence" value="ECO:0007669"/>
    <property type="project" value="UniProtKB-EC"/>
</dbReference>
<dbReference type="NCBIfam" id="NF003805">
    <property type="entry name" value="PRK05395.1-2"/>
    <property type="match status" value="1"/>
</dbReference>
<evidence type="ECO:0000256" key="5">
    <source>
        <dbReference type="ARBA" id="ARBA00012060"/>
    </source>
</evidence>
<sequence>MRIFVLNGPNLNTLGTRNPEVYGTETLADVERRCERRADELGVTVECFQTNHEGELVELVQRARTEAGGIVLNAGAYTHTSVALHDALEYAQTPTVEVHLSNVHRREAFRHHSYVSPQAEAVIAGAGALGYELALEYLADKHAGGSAGAGSASEQPFDRIKNLRDITFES</sequence>
<evidence type="ECO:0000313" key="8">
    <source>
        <dbReference type="EMBL" id="MFD2758476.1"/>
    </source>
</evidence>
<name>A0ABW5UXQ7_9MICO</name>
<evidence type="ECO:0000313" key="9">
    <source>
        <dbReference type="Proteomes" id="UP001597492"/>
    </source>
</evidence>
<dbReference type="SUPFAM" id="SSF52304">
    <property type="entry name" value="Type II 3-dehydroquinate dehydratase"/>
    <property type="match status" value="1"/>
</dbReference>
<feature type="binding site" evidence="7">
    <location>
        <position position="73"/>
    </location>
    <ligand>
        <name>substrate</name>
    </ligand>
</feature>
<dbReference type="CDD" id="cd00466">
    <property type="entry name" value="DHQase_II"/>
    <property type="match status" value="1"/>
</dbReference>
<feature type="active site" description="Proton donor" evidence="7">
    <location>
        <position position="99"/>
    </location>
</feature>
<comment type="caution">
    <text evidence="8">The sequence shown here is derived from an EMBL/GenBank/DDBJ whole genome shotgun (WGS) entry which is preliminary data.</text>
</comment>
<comment type="catalytic activity">
    <reaction evidence="1 7">
        <text>3-dehydroquinate = 3-dehydroshikimate + H2O</text>
        <dbReference type="Rhea" id="RHEA:21096"/>
        <dbReference type="ChEBI" id="CHEBI:15377"/>
        <dbReference type="ChEBI" id="CHEBI:16630"/>
        <dbReference type="ChEBI" id="CHEBI:32364"/>
        <dbReference type="EC" id="4.2.1.10"/>
    </reaction>
</comment>
<dbReference type="NCBIfam" id="TIGR01088">
    <property type="entry name" value="aroQ"/>
    <property type="match status" value="1"/>
</dbReference>
<dbReference type="Gene3D" id="3.40.50.9100">
    <property type="entry name" value="Dehydroquinase, class II"/>
    <property type="match status" value="1"/>
</dbReference>
<dbReference type="NCBIfam" id="NF003807">
    <property type="entry name" value="PRK05395.1-4"/>
    <property type="match status" value="1"/>
</dbReference>
<dbReference type="EMBL" id="JBHUNE010000006">
    <property type="protein sequence ID" value="MFD2758476.1"/>
    <property type="molecule type" value="Genomic_DNA"/>
</dbReference>
<comment type="function">
    <text evidence="7">Catalyzes a trans-dehydration via an enolate intermediate.</text>
</comment>
<reference evidence="9" key="1">
    <citation type="journal article" date="2019" name="Int. J. Syst. Evol. Microbiol.">
        <title>The Global Catalogue of Microorganisms (GCM) 10K type strain sequencing project: providing services to taxonomists for standard genome sequencing and annotation.</title>
        <authorList>
            <consortium name="The Broad Institute Genomics Platform"/>
            <consortium name="The Broad Institute Genome Sequencing Center for Infectious Disease"/>
            <person name="Wu L."/>
            <person name="Ma J."/>
        </authorList>
    </citation>
    <scope>NUCLEOTIDE SEQUENCE [LARGE SCALE GENOMIC DNA]</scope>
    <source>
        <strain evidence="9">TISTR 1514</strain>
    </source>
</reference>
<dbReference type="InterPro" id="IPR036441">
    <property type="entry name" value="DHquinase_II_sf"/>
</dbReference>
<dbReference type="InterPro" id="IPR001874">
    <property type="entry name" value="DHquinase_II"/>
</dbReference>
<evidence type="ECO:0000256" key="2">
    <source>
        <dbReference type="ARBA" id="ARBA00004902"/>
    </source>
</evidence>
<keyword evidence="9" id="KW-1185">Reference proteome</keyword>
<dbReference type="EC" id="4.2.1.10" evidence="5 7"/>
<dbReference type="HAMAP" id="MF_00169">
    <property type="entry name" value="AroQ"/>
    <property type="match status" value="1"/>
</dbReference>
<dbReference type="PIRSF" id="PIRSF001399">
    <property type="entry name" value="DHquinase_II"/>
    <property type="match status" value="1"/>
</dbReference>
<dbReference type="RefSeq" id="WP_019617782.1">
    <property type="nucleotide sequence ID" value="NZ_JBHUNE010000006.1"/>
</dbReference>
<comment type="similarity">
    <text evidence="3 7">Belongs to the type-II 3-dehydroquinase family.</text>
</comment>
<evidence type="ECO:0000256" key="7">
    <source>
        <dbReference type="HAMAP-Rule" id="MF_00169"/>
    </source>
</evidence>
<keyword evidence="7" id="KW-0057">Aromatic amino acid biosynthesis</keyword>
<dbReference type="PANTHER" id="PTHR21272:SF3">
    <property type="entry name" value="CATABOLIC 3-DEHYDROQUINASE"/>
    <property type="match status" value="1"/>
</dbReference>
<dbReference type="NCBIfam" id="NF003806">
    <property type="entry name" value="PRK05395.1-3"/>
    <property type="match status" value="1"/>
</dbReference>
<keyword evidence="7" id="KW-0028">Amino-acid biosynthesis</keyword>
<dbReference type="Proteomes" id="UP001597492">
    <property type="component" value="Unassembled WGS sequence"/>
</dbReference>
<feature type="binding site" evidence="7">
    <location>
        <begin position="100"/>
        <end position="101"/>
    </location>
    <ligand>
        <name>substrate</name>
    </ligand>
</feature>
<evidence type="ECO:0000256" key="6">
    <source>
        <dbReference type="ARBA" id="ARBA00023239"/>
    </source>
</evidence>
<evidence type="ECO:0000256" key="1">
    <source>
        <dbReference type="ARBA" id="ARBA00001864"/>
    </source>
</evidence>